<comment type="caution">
    <text evidence="31">The sequence shown here is derived from an EMBL/GenBank/DDBJ whole genome shotgun (WGS) entry which is preliminary data.</text>
</comment>
<dbReference type="CDD" id="cd01822">
    <property type="entry name" value="Lysophospholipase_L1_like"/>
    <property type="match status" value="1"/>
</dbReference>
<organism evidence="31 32">
    <name type="scientific">Moellerella wisconsensis ATCC 35017</name>
    <dbReference type="NCBI Taxonomy" id="1354267"/>
    <lineage>
        <taxon>Bacteria</taxon>
        <taxon>Pseudomonadati</taxon>
        <taxon>Pseudomonadota</taxon>
        <taxon>Gammaproteobacteria</taxon>
        <taxon>Enterobacterales</taxon>
        <taxon>Morganellaceae</taxon>
        <taxon>Moellerella</taxon>
    </lineage>
</organism>
<name>A0A0N1KJ83_9GAMM</name>
<comment type="catalytic activity">
    <reaction evidence="16">
        <text>a hexanoate ester + H2O = an aliphatic alcohol + hexanoate + H(+)</text>
        <dbReference type="Rhea" id="RHEA:47352"/>
        <dbReference type="ChEBI" id="CHEBI:2571"/>
        <dbReference type="ChEBI" id="CHEBI:15377"/>
        <dbReference type="ChEBI" id="CHEBI:15378"/>
        <dbReference type="ChEBI" id="CHEBI:17120"/>
        <dbReference type="ChEBI" id="CHEBI:87656"/>
    </reaction>
</comment>
<comment type="catalytic activity">
    <reaction evidence="1">
        <text>a phenyl acetate + H2O = a phenol + acetate + H(+)</text>
        <dbReference type="Rhea" id="RHEA:17309"/>
        <dbReference type="ChEBI" id="CHEBI:15377"/>
        <dbReference type="ChEBI" id="CHEBI:15378"/>
        <dbReference type="ChEBI" id="CHEBI:30089"/>
        <dbReference type="ChEBI" id="CHEBI:33853"/>
        <dbReference type="ChEBI" id="CHEBI:140310"/>
        <dbReference type="EC" id="3.1.1.2"/>
    </reaction>
</comment>
<dbReference type="GO" id="GO:0004064">
    <property type="term" value="F:arylesterase activity"/>
    <property type="evidence" value="ECO:0007669"/>
    <property type="project" value="UniProtKB-EC"/>
</dbReference>
<dbReference type="PANTHER" id="PTHR30383">
    <property type="entry name" value="THIOESTERASE 1/PROTEASE 1/LYSOPHOSPHOLIPASE L1"/>
    <property type="match status" value="1"/>
</dbReference>
<evidence type="ECO:0000313" key="32">
    <source>
        <dbReference type="Proteomes" id="UP000053226"/>
    </source>
</evidence>
<evidence type="ECO:0000256" key="7">
    <source>
        <dbReference type="ARBA" id="ARBA00022801"/>
    </source>
</evidence>
<evidence type="ECO:0000256" key="15">
    <source>
        <dbReference type="ARBA" id="ARBA00052435"/>
    </source>
</evidence>
<evidence type="ECO:0000256" key="3">
    <source>
        <dbReference type="ARBA" id="ARBA00012480"/>
    </source>
</evidence>
<evidence type="ECO:0000256" key="10">
    <source>
        <dbReference type="ARBA" id="ARBA00047734"/>
    </source>
</evidence>
<dbReference type="AlphaFoldDB" id="A0A0N1KJ83"/>
<evidence type="ECO:0000256" key="24">
    <source>
        <dbReference type="ARBA" id="ARBA00078278"/>
    </source>
</evidence>
<dbReference type="EMBL" id="LGAA01000011">
    <property type="protein sequence ID" value="KPD03357.1"/>
    <property type="molecule type" value="Genomic_DNA"/>
</dbReference>
<dbReference type="EC" id="3.1.2.14" evidence="3"/>
<evidence type="ECO:0000256" key="21">
    <source>
        <dbReference type="ARBA" id="ARBA00076150"/>
    </source>
</evidence>
<dbReference type="InterPro" id="IPR051532">
    <property type="entry name" value="Ester_Hydrolysis_Enzymes"/>
</dbReference>
<evidence type="ECO:0000256" key="6">
    <source>
        <dbReference type="ARBA" id="ARBA00022729"/>
    </source>
</evidence>
<keyword evidence="6" id="KW-0732">Signal</keyword>
<evidence type="ECO:0000256" key="19">
    <source>
        <dbReference type="ARBA" id="ARBA00065151"/>
    </source>
</evidence>
<evidence type="ECO:0000256" key="16">
    <source>
        <dbReference type="ARBA" id="ARBA00052918"/>
    </source>
</evidence>
<evidence type="ECO:0000256" key="11">
    <source>
        <dbReference type="ARBA" id="ARBA00049531"/>
    </source>
</evidence>
<evidence type="ECO:0000256" key="1">
    <source>
        <dbReference type="ARBA" id="ARBA00000368"/>
    </source>
</evidence>
<evidence type="ECO:0000256" key="17">
    <source>
        <dbReference type="ARBA" id="ARBA00052958"/>
    </source>
</evidence>
<dbReference type="SUPFAM" id="SSF52266">
    <property type="entry name" value="SGNH hydrolase"/>
    <property type="match status" value="1"/>
</dbReference>
<comment type="catalytic activity">
    <reaction evidence="11">
        <text>a 1-acyl-sn-glycero-3-phosphocholine + H2O = sn-glycerol 3-phosphocholine + a fatty acid + H(+)</text>
        <dbReference type="Rhea" id="RHEA:15177"/>
        <dbReference type="ChEBI" id="CHEBI:15377"/>
        <dbReference type="ChEBI" id="CHEBI:15378"/>
        <dbReference type="ChEBI" id="CHEBI:16870"/>
        <dbReference type="ChEBI" id="CHEBI:28868"/>
        <dbReference type="ChEBI" id="CHEBI:58168"/>
        <dbReference type="EC" id="3.1.1.5"/>
    </reaction>
</comment>
<dbReference type="GO" id="GO:0016297">
    <property type="term" value="F:fatty acyl-[ACP] hydrolase activity"/>
    <property type="evidence" value="ECO:0007669"/>
    <property type="project" value="UniProtKB-EC"/>
</dbReference>
<evidence type="ECO:0000256" key="18">
    <source>
        <dbReference type="ARBA" id="ARBA00052976"/>
    </source>
</evidence>
<evidence type="ECO:0000256" key="4">
    <source>
        <dbReference type="ARBA" id="ARBA00013274"/>
    </source>
</evidence>
<evidence type="ECO:0000313" key="31">
    <source>
        <dbReference type="EMBL" id="KPD03357.1"/>
    </source>
</evidence>
<evidence type="ECO:0000256" key="22">
    <source>
        <dbReference type="ARBA" id="ARBA00078117"/>
    </source>
</evidence>
<dbReference type="GO" id="GO:0004622">
    <property type="term" value="F:phosphatidylcholine lysophospholipase activity"/>
    <property type="evidence" value="ECO:0007669"/>
    <property type="project" value="UniProtKB-EC"/>
</dbReference>
<dbReference type="NCBIfam" id="NF007819">
    <property type="entry name" value="PRK10528.1"/>
    <property type="match status" value="1"/>
</dbReference>
<evidence type="ECO:0000256" key="20">
    <source>
        <dbReference type="ARBA" id="ARBA00074468"/>
    </source>
</evidence>
<dbReference type="EC" id="3.1.2.2" evidence="9"/>
<reference evidence="31 32" key="1">
    <citation type="submission" date="2015-07" db="EMBL/GenBank/DDBJ databases">
        <title>ATOL: Assembling a taxonomically balanced genome-scale reconstruction of the evolutionary history of the Enterobacteriaceae.</title>
        <authorList>
            <person name="Plunkett G.III."/>
            <person name="Neeno-Eckwall E.C."/>
            <person name="Glasner J.D."/>
            <person name="Perna N.T."/>
        </authorList>
    </citation>
    <scope>NUCLEOTIDE SEQUENCE [LARGE SCALE GENOMIC DNA]</scope>
    <source>
        <strain evidence="31 32">ATCC 35017</strain>
    </source>
</reference>
<comment type="similarity">
    <text evidence="2">Belongs to the 'GDSL' lipolytic enzyme family.</text>
</comment>
<comment type="catalytic activity">
    <reaction evidence="15">
        <text>(9Z)-octadecenoyl-[ACP] + H2O = (9Z)-octadecenoate + holo-[ACP] + H(+)</text>
        <dbReference type="Rhea" id="RHEA:15057"/>
        <dbReference type="Rhea" id="RHEA-COMP:9685"/>
        <dbReference type="Rhea" id="RHEA-COMP:9924"/>
        <dbReference type="ChEBI" id="CHEBI:15377"/>
        <dbReference type="ChEBI" id="CHEBI:15378"/>
        <dbReference type="ChEBI" id="CHEBI:30823"/>
        <dbReference type="ChEBI" id="CHEBI:64479"/>
        <dbReference type="ChEBI" id="CHEBI:78783"/>
        <dbReference type="EC" id="3.1.2.14"/>
    </reaction>
    <physiologicalReaction direction="left-to-right" evidence="15">
        <dbReference type="Rhea" id="RHEA:15058"/>
    </physiologicalReaction>
</comment>
<evidence type="ECO:0000259" key="30">
    <source>
        <dbReference type="Pfam" id="PF13472"/>
    </source>
</evidence>
<dbReference type="InterPro" id="IPR036514">
    <property type="entry name" value="SGNH_hydro_sf"/>
</dbReference>
<dbReference type="PROSITE" id="PS01098">
    <property type="entry name" value="LIPASE_GDSL_SER"/>
    <property type="match status" value="1"/>
</dbReference>
<comment type="catalytic activity">
    <reaction evidence="12">
        <text>(9Z)-hexadecenoyl-CoA + H2O = (9Z)-hexadecenoate + CoA + H(+)</text>
        <dbReference type="Rhea" id="RHEA:40131"/>
        <dbReference type="ChEBI" id="CHEBI:15377"/>
        <dbReference type="ChEBI" id="CHEBI:15378"/>
        <dbReference type="ChEBI" id="CHEBI:32372"/>
        <dbReference type="ChEBI" id="CHEBI:57287"/>
        <dbReference type="ChEBI" id="CHEBI:61540"/>
    </reaction>
    <physiologicalReaction direction="left-to-right" evidence="12">
        <dbReference type="Rhea" id="RHEA:40132"/>
    </physiologicalReaction>
</comment>
<keyword evidence="7 31" id="KW-0378">Hydrolase</keyword>
<dbReference type="EC" id="3.1.1.5" evidence="4"/>
<dbReference type="Proteomes" id="UP000053226">
    <property type="component" value="Unassembled WGS sequence"/>
</dbReference>
<comment type="catalytic activity">
    <reaction evidence="17">
        <text>(11Z)-octadecenoyl-CoA + H2O = (11Z)-octadecenoate + CoA + H(+)</text>
        <dbReference type="Rhea" id="RHEA:65240"/>
        <dbReference type="ChEBI" id="CHEBI:15377"/>
        <dbReference type="ChEBI" id="CHEBI:15378"/>
        <dbReference type="ChEBI" id="CHEBI:30827"/>
        <dbReference type="ChEBI" id="CHEBI:57287"/>
        <dbReference type="ChEBI" id="CHEBI:75121"/>
    </reaction>
    <physiologicalReaction direction="left-to-right" evidence="17">
        <dbReference type="Rhea" id="RHEA:65241"/>
    </physiologicalReaction>
</comment>
<dbReference type="InterPro" id="IPR008265">
    <property type="entry name" value="Lipase_GDSL_AS"/>
</dbReference>
<comment type="catalytic activity">
    <reaction evidence="18">
        <text>a fatty acyl-CoA + H2O = a fatty acid + CoA + H(+)</text>
        <dbReference type="Rhea" id="RHEA:16781"/>
        <dbReference type="ChEBI" id="CHEBI:15377"/>
        <dbReference type="ChEBI" id="CHEBI:15378"/>
        <dbReference type="ChEBI" id="CHEBI:28868"/>
        <dbReference type="ChEBI" id="CHEBI:57287"/>
        <dbReference type="ChEBI" id="CHEBI:77636"/>
    </reaction>
    <physiologicalReaction direction="left-to-right" evidence="18">
        <dbReference type="Rhea" id="RHEA:16782"/>
    </physiologicalReaction>
</comment>
<evidence type="ECO:0000256" key="29">
    <source>
        <dbReference type="ARBA" id="ARBA00082145"/>
    </source>
</evidence>
<dbReference type="Gene3D" id="3.40.50.1110">
    <property type="entry name" value="SGNH hydrolase"/>
    <property type="match status" value="1"/>
</dbReference>
<evidence type="ECO:0000256" key="12">
    <source>
        <dbReference type="ARBA" id="ARBA00050352"/>
    </source>
</evidence>
<evidence type="ECO:0000256" key="25">
    <source>
        <dbReference type="ARBA" id="ARBA00079125"/>
    </source>
</evidence>
<feature type="domain" description="SGNH hydrolase-type esterase" evidence="30">
    <location>
        <begin position="16"/>
        <end position="177"/>
    </location>
</feature>
<evidence type="ECO:0000256" key="23">
    <source>
        <dbReference type="ARBA" id="ARBA00078270"/>
    </source>
</evidence>
<dbReference type="EC" id="3.1.1.2" evidence="5"/>
<dbReference type="FunFam" id="3.40.50.1110:FF:000001">
    <property type="entry name" value="Multifunctional acyl-CoA thioesterase I"/>
    <property type="match status" value="1"/>
</dbReference>
<evidence type="ECO:0000256" key="27">
    <source>
        <dbReference type="ARBA" id="ARBA00080218"/>
    </source>
</evidence>
<dbReference type="GO" id="GO:0047617">
    <property type="term" value="F:fatty acyl-CoA hydrolase activity"/>
    <property type="evidence" value="ECO:0007669"/>
    <property type="project" value="RHEA"/>
</dbReference>
<evidence type="ECO:0000256" key="2">
    <source>
        <dbReference type="ARBA" id="ARBA00008668"/>
    </source>
</evidence>
<comment type="catalytic activity">
    <reaction evidence="8">
        <text>(5Z,8Z,11Z,14Z)-eicosatetraenoyl-CoA + H2O = (5Z,8Z,11Z,14Z)-eicosatetraenoate + CoA + H(+)</text>
        <dbReference type="Rhea" id="RHEA:40151"/>
        <dbReference type="ChEBI" id="CHEBI:15377"/>
        <dbReference type="ChEBI" id="CHEBI:15378"/>
        <dbReference type="ChEBI" id="CHEBI:32395"/>
        <dbReference type="ChEBI" id="CHEBI:57287"/>
        <dbReference type="ChEBI" id="CHEBI:57368"/>
    </reaction>
    <physiologicalReaction direction="left-to-right" evidence="8">
        <dbReference type="Rhea" id="RHEA:40152"/>
    </physiologicalReaction>
</comment>
<evidence type="ECO:0000256" key="14">
    <source>
        <dbReference type="ARBA" id="ARBA00052268"/>
    </source>
</evidence>
<protein>
    <recommendedName>
        <fullName evidence="20">Thioesterase 1/protease 1/lysophospholipase L1</fullName>
        <ecNumber evidence="5">3.1.1.2</ecNumber>
        <ecNumber evidence="4">3.1.1.5</ecNumber>
        <ecNumber evidence="3">3.1.2.14</ecNumber>
        <ecNumber evidence="9">3.1.2.2</ecNumber>
    </recommendedName>
    <alternativeName>
        <fullName evidence="27">Acyl-CoA thioesterase 1</fullName>
    </alternativeName>
    <alternativeName>
        <fullName evidence="28">Acyl-CoA thioesterase I</fullName>
    </alternativeName>
    <alternativeName>
        <fullName evidence="26">Arylesterase</fullName>
    </alternativeName>
    <alternativeName>
        <fullName evidence="21">Lysophospholipase L1</fullName>
    </alternativeName>
    <alternativeName>
        <fullName evidence="29">Oleoyl-[acyl-carrier-protein] hydrolase</fullName>
    </alternativeName>
    <alternativeName>
        <fullName evidence="25">Phospholipid degradation C</fullName>
    </alternativeName>
    <alternativeName>
        <fullName evidence="23">Protease 1</fullName>
    </alternativeName>
    <alternativeName>
        <fullName evidence="24">Protease I</fullName>
    </alternativeName>
    <alternativeName>
        <fullName evidence="22">Thioesterase I/protease I</fullName>
    </alternativeName>
</protein>
<dbReference type="InterPro" id="IPR013830">
    <property type="entry name" value="SGNH_hydro"/>
</dbReference>
<proteinExistence type="inferred from homology"/>
<evidence type="ECO:0000256" key="13">
    <source>
        <dbReference type="ARBA" id="ARBA00050473"/>
    </source>
</evidence>
<comment type="catalytic activity">
    <reaction evidence="13">
        <text>a butanoate ester + H2O = an aliphatic alcohol + butanoate + H(+)</text>
        <dbReference type="Rhea" id="RHEA:47348"/>
        <dbReference type="ChEBI" id="CHEBI:2571"/>
        <dbReference type="ChEBI" id="CHEBI:15377"/>
        <dbReference type="ChEBI" id="CHEBI:15378"/>
        <dbReference type="ChEBI" id="CHEBI:17968"/>
        <dbReference type="ChEBI" id="CHEBI:50477"/>
    </reaction>
</comment>
<evidence type="ECO:0000256" key="26">
    <source>
        <dbReference type="ARBA" id="ARBA00079606"/>
    </source>
</evidence>
<evidence type="ECO:0000256" key="28">
    <source>
        <dbReference type="ARBA" id="ARBA00080229"/>
    </source>
</evidence>
<evidence type="ECO:0000256" key="5">
    <source>
        <dbReference type="ARBA" id="ARBA00013277"/>
    </source>
</evidence>
<sequence>MLTASGNVLAATKLMILGDSLSAGYRLPADSAWAKLLADKWQQSPQKISVINASISGNTAAQGLARLPALLEQHKPDWVLIELGANDGLQGLAVQQLNRDLQQIITLIKQSGAQPLLMQIRIPPNYGQRYTRSFEQIYPALAHEAEIPLLPFYMEQVVIKPEWLQADGIHPTEEAQAFIADYMDSALSPYVKK</sequence>
<comment type="catalytic activity">
    <reaction evidence="14">
        <text>an octanoate ester + H2O = an aliphatic alcohol + octanoate + H(+)</text>
        <dbReference type="Rhea" id="RHEA:47356"/>
        <dbReference type="ChEBI" id="CHEBI:2571"/>
        <dbReference type="ChEBI" id="CHEBI:15377"/>
        <dbReference type="ChEBI" id="CHEBI:15378"/>
        <dbReference type="ChEBI" id="CHEBI:25646"/>
        <dbReference type="ChEBI" id="CHEBI:87657"/>
    </reaction>
</comment>
<keyword evidence="32" id="KW-1185">Reference proteome</keyword>
<dbReference type="PANTHER" id="PTHR30383:SF24">
    <property type="entry name" value="THIOESTERASE 1_PROTEASE 1_LYSOPHOSPHOLIPASE L1"/>
    <property type="match status" value="1"/>
</dbReference>
<comment type="catalytic activity">
    <reaction evidence="10">
        <text>hexadecanoyl-CoA + H2O = hexadecanoate + CoA + H(+)</text>
        <dbReference type="Rhea" id="RHEA:16645"/>
        <dbReference type="ChEBI" id="CHEBI:7896"/>
        <dbReference type="ChEBI" id="CHEBI:15377"/>
        <dbReference type="ChEBI" id="CHEBI:15378"/>
        <dbReference type="ChEBI" id="CHEBI:57287"/>
        <dbReference type="ChEBI" id="CHEBI:57379"/>
        <dbReference type="EC" id="3.1.2.2"/>
    </reaction>
    <physiologicalReaction direction="left-to-right" evidence="10">
        <dbReference type="Rhea" id="RHEA:16646"/>
    </physiologicalReaction>
</comment>
<comment type="subunit">
    <text evidence="19">Monomer or homotetramer.</text>
</comment>
<dbReference type="GO" id="GO:0006629">
    <property type="term" value="P:lipid metabolic process"/>
    <property type="evidence" value="ECO:0007669"/>
    <property type="project" value="InterPro"/>
</dbReference>
<gene>
    <name evidence="31" type="ORF">M992_1234</name>
</gene>
<evidence type="ECO:0000256" key="9">
    <source>
        <dbReference type="ARBA" id="ARBA00038848"/>
    </source>
</evidence>
<evidence type="ECO:0000256" key="8">
    <source>
        <dbReference type="ARBA" id="ARBA00035852"/>
    </source>
</evidence>
<accession>A0A0N1KJ83</accession>
<dbReference type="Pfam" id="PF13472">
    <property type="entry name" value="Lipase_GDSL_2"/>
    <property type="match status" value="1"/>
</dbReference>